<dbReference type="EMBL" id="BAABRI010000005">
    <property type="protein sequence ID" value="GAA5481899.1"/>
    <property type="molecule type" value="Genomic_DNA"/>
</dbReference>
<dbReference type="RefSeq" id="WP_353566045.1">
    <property type="nucleotide sequence ID" value="NZ_BAABRI010000005.1"/>
</dbReference>
<proteinExistence type="predicted"/>
<keyword evidence="2" id="KW-1185">Reference proteome</keyword>
<evidence type="ECO:0000313" key="1">
    <source>
        <dbReference type="EMBL" id="GAA5481899.1"/>
    </source>
</evidence>
<name>A0ABP9UKR3_9BACT</name>
<protein>
    <submittedName>
        <fullName evidence="1">Uncharacterized protein</fullName>
    </submittedName>
</protein>
<comment type="caution">
    <text evidence="1">The sequence shown here is derived from an EMBL/GenBank/DDBJ whole genome shotgun (WGS) entry which is preliminary data.</text>
</comment>
<organism evidence="1 2">
    <name type="scientific">Haloferula sargassicola</name>
    <dbReference type="NCBI Taxonomy" id="490096"/>
    <lineage>
        <taxon>Bacteria</taxon>
        <taxon>Pseudomonadati</taxon>
        <taxon>Verrucomicrobiota</taxon>
        <taxon>Verrucomicrobiia</taxon>
        <taxon>Verrucomicrobiales</taxon>
        <taxon>Verrucomicrobiaceae</taxon>
        <taxon>Haloferula</taxon>
    </lineage>
</organism>
<evidence type="ECO:0000313" key="2">
    <source>
        <dbReference type="Proteomes" id="UP001476282"/>
    </source>
</evidence>
<sequence length="129" mass="14248">MPLKLAAGGFVEVGKVSFQNAAELFLMGLTLAQGLEQMSQAKLEFTADRIGKHIPRTIEGQVSRSIFSGYENSVDEGAGKGKVNDAERFHFPRRTGWARLARFDHHSSFHRLEKDEVPTAEGELVGVPH</sequence>
<accession>A0ABP9UKR3</accession>
<gene>
    <name evidence="1" type="ORF">Hsar01_01113</name>
</gene>
<reference evidence="1 2" key="1">
    <citation type="submission" date="2024-02" db="EMBL/GenBank/DDBJ databases">
        <title>Haloferula sargassicola NBRC 104335.</title>
        <authorList>
            <person name="Ichikawa N."/>
            <person name="Katano-Makiyama Y."/>
            <person name="Hidaka K."/>
        </authorList>
    </citation>
    <scope>NUCLEOTIDE SEQUENCE [LARGE SCALE GENOMIC DNA]</scope>
    <source>
        <strain evidence="1 2">NBRC 104335</strain>
    </source>
</reference>
<dbReference type="Proteomes" id="UP001476282">
    <property type="component" value="Unassembled WGS sequence"/>
</dbReference>